<dbReference type="Pfam" id="PF00209">
    <property type="entry name" value="SNF"/>
    <property type="match status" value="2"/>
</dbReference>
<dbReference type="SUPFAM" id="SSF161070">
    <property type="entry name" value="SNF-like"/>
    <property type="match status" value="1"/>
</dbReference>
<protein>
    <submittedName>
        <fullName evidence="10">Uncharacterized protein LOC112043270</fullName>
    </submittedName>
</protein>
<evidence type="ECO:0000256" key="8">
    <source>
        <dbReference type="SAM" id="Phobius"/>
    </source>
</evidence>
<dbReference type="PANTHER" id="PTHR11616">
    <property type="entry name" value="SODIUM/CHLORIDE DEPENDENT TRANSPORTER"/>
    <property type="match status" value="1"/>
</dbReference>
<evidence type="ECO:0000256" key="4">
    <source>
        <dbReference type="ARBA" id="ARBA00022692"/>
    </source>
</evidence>
<keyword evidence="5" id="KW-0769">Symport</keyword>
<dbReference type="GeneID" id="112043270"/>
<accession>A0ABM3LDJ1</accession>
<proteinExistence type="inferred from homology"/>
<keyword evidence="9" id="KW-1185">Reference proteome</keyword>
<keyword evidence="3" id="KW-0813">Transport</keyword>
<feature type="transmembrane region" description="Helical" evidence="8">
    <location>
        <begin position="291"/>
        <end position="309"/>
    </location>
</feature>
<gene>
    <name evidence="10" type="primary">LOC112043270</name>
</gene>
<reference evidence="10" key="1">
    <citation type="submission" date="2025-08" db="UniProtKB">
        <authorList>
            <consortium name="RefSeq"/>
        </authorList>
    </citation>
    <scope>IDENTIFICATION</scope>
</reference>
<dbReference type="Proteomes" id="UP001652582">
    <property type="component" value="Chromosome 4"/>
</dbReference>
<dbReference type="PROSITE" id="PS50267">
    <property type="entry name" value="NA_NEUROTRAN_SYMP_3"/>
    <property type="match status" value="1"/>
</dbReference>
<evidence type="ECO:0000256" key="1">
    <source>
        <dbReference type="ARBA" id="ARBA00004141"/>
    </source>
</evidence>
<dbReference type="InterPro" id="IPR037272">
    <property type="entry name" value="SNS_sf"/>
</dbReference>
<evidence type="ECO:0000313" key="9">
    <source>
        <dbReference type="Proteomes" id="UP001652582"/>
    </source>
</evidence>
<feature type="transmembrane region" description="Helical" evidence="8">
    <location>
        <begin position="472"/>
        <end position="490"/>
    </location>
</feature>
<dbReference type="PANTHER" id="PTHR11616:SF241">
    <property type="entry name" value="SODIUM- AND CHLORIDE-DEPENDENT GLYCINE TRANSPORTER 2"/>
    <property type="match status" value="1"/>
</dbReference>
<keyword evidence="7 8" id="KW-0472">Membrane</keyword>
<feature type="transmembrane region" description="Helical" evidence="8">
    <location>
        <begin position="511"/>
        <end position="535"/>
    </location>
</feature>
<keyword evidence="6 8" id="KW-1133">Transmembrane helix</keyword>
<dbReference type="InterPro" id="IPR000175">
    <property type="entry name" value="Na/ntran_symport"/>
</dbReference>
<organism evidence="9 10">
    <name type="scientific">Bicyclus anynana</name>
    <name type="common">Squinting bush brown butterfly</name>
    <dbReference type="NCBI Taxonomy" id="110368"/>
    <lineage>
        <taxon>Eukaryota</taxon>
        <taxon>Metazoa</taxon>
        <taxon>Ecdysozoa</taxon>
        <taxon>Arthropoda</taxon>
        <taxon>Hexapoda</taxon>
        <taxon>Insecta</taxon>
        <taxon>Pterygota</taxon>
        <taxon>Neoptera</taxon>
        <taxon>Endopterygota</taxon>
        <taxon>Lepidoptera</taxon>
        <taxon>Glossata</taxon>
        <taxon>Ditrysia</taxon>
        <taxon>Papilionoidea</taxon>
        <taxon>Nymphalidae</taxon>
        <taxon>Satyrinae</taxon>
        <taxon>Satyrini</taxon>
        <taxon>Mycalesina</taxon>
        <taxon>Bicyclus</taxon>
    </lineage>
</organism>
<evidence type="ECO:0000313" key="10">
    <source>
        <dbReference type="RefSeq" id="XP_052737131.1"/>
    </source>
</evidence>
<feature type="transmembrane region" description="Helical" evidence="8">
    <location>
        <begin position="84"/>
        <end position="103"/>
    </location>
</feature>
<dbReference type="RefSeq" id="XP_052737131.1">
    <property type="nucleotide sequence ID" value="XM_052881171.1"/>
</dbReference>
<keyword evidence="4 8" id="KW-0812">Transmembrane</keyword>
<sequence>MLQSSLQNVENSKSQPTILAFQNRDVQSQWSEVWSTTHIPTLDNASGGAGGGMKGRRKIRLGSLALGAFLTMHCRVSASALTGGFFVFMLFLILATVALANPLRHFEVYLGQWSISGPGRAFRILPLFEGIGIAICINALVRAIICCTIAAITAIYVTHSVGDSKLPYTYCRDFDLKPYDPILKEINLLMLRESRFSLATGHSEDSVKEIESVTVGTNDFAWRNASYLSILEAGRRLSQNKTRSKVQQYIEVCNESYKIGYPILCSTPVYNFFYVEVVLFREDYNFGQFNIPLVFSIILIWAVLWLLLVAERLNHGKLVWNNMSAWLVVIPWIWVALLLTSAIVNLASVPKAIRKVFRMGAKEILAGMADALEVALYIHSASMGTEIIHGKGLNHFASGHIDPHLGGENVWHSGLLLAMSALHASGAATCAVVDCVQPNTKRMYDMNESTLWIIPMYSKCTLINNYSHFMSVLIFSGLTFSYITVAFVLVKTSLHTIFEYKVKLVFAEQMVVAGIVLTCMGLSLLFATTGGVALLESVDAVMTGVAMPFVCLLELVALIYVYRSHDFLSDMNVATEENACASRISTQWQLIPAITLLTLLLKLSVLCSAEMPSSLMWTATAALGAVVVAAPVRAVRNIYTFLRQRHEQN</sequence>
<evidence type="ECO:0000256" key="2">
    <source>
        <dbReference type="ARBA" id="ARBA00006459"/>
    </source>
</evidence>
<feature type="transmembrane region" description="Helical" evidence="8">
    <location>
        <begin position="615"/>
        <end position="635"/>
    </location>
</feature>
<comment type="similarity">
    <text evidence="2">Belongs to the sodium:neurotransmitter symporter (SNF) (TC 2.A.22) family.</text>
</comment>
<feature type="transmembrane region" description="Helical" evidence="8">
    <location>
        <begin position="541"/>
        <end position="562"/>
    </location>
</feature>
<evidence type="ECO:0000256" key="6">
    <source>
        <dbReference type="ARBA" id="ARBA00022989"/>
    </source>
</evidence>
<evidence type="ECO:0000256" key="5">
    <source>
        <dbReference type="ARBA" id="ARBA00022847"/>
    </source>
</evidence>
<name>A0ABM3LDJ1_BICAN</name>
<evidence type="ECO:0000256" key="3">
    <source>
        <dbReference type="ARBA" id="ARBA00022448"/>
    </source>
</evidence>
<feature type="transmembrane region" description="Helical" evidence="8">
    <location>
        <begin position="329"/>
        <end position="349"/>
    </location>
</feature>
<feature type="transmembrane region" description="Helical" evidence="8">
    <location>
        <begin position="124"/>
        <end position="157"/>
    </location>
</feature>
<comment type="subcellular location">
    <subcellularLocation>
        <location evidence="1">Membrane</location>
        <topology evidence="1">Multi-pass membrane protein</topology>
    </subcellularLocation>
</comment>
<evidence type="ECO:0000256" key="7">
    <source>
        <dbReference type="ARBA" id="ARBA00023136"/>
    </source>
</evidence>